<name>A0AAV5SUV2_9BILA</name>
<comment type="caution">
    <text evidence="3">The sequence shown here is derived from an EMBL/GenBank/DDBJ whole genome shotgun (WGS) entry which is preliminary data.</text>
</comment>
<reference evidence="3" key="1">
    <citation type="submission" date="2023-10" db="EMBL/GenBank/DDBJ databases">
        <title>Genome assembly of Pristionchus species.</title>
        <authorList>
            <person name="Yoshida K."/>
            <person name="Sommer R.J."/>
        </authorList>
    </citation>
    <scope>NUCLEOTIDE SEQUENCE</scope>
    <source>
        <strain evidence="3">RS0144</strain>
    </source>
</reference>
<evidence type="ECO:0000313" key="3">
    <source>
        <dbReference type="EMBL" id="GMS87131.1"/>
    </source>
</evidence>
<feature type="region of interest" description="Disordered" evidence="1">
    <location>
        <begin position="149"/>
        <end position="168"/>
    </location>
</feature>
<feature type="chain" id="PRO_5043607750" evidence="2">
    <location>
        <begin position="16"/>
        <end position="675"/>
    </location>
</feature>
<evidence type="ECO:0000256" key="2">
    <source>
        <dbReference type="SAM" id="SignalP"/>
    </source>
</evidence>
<feature type="non-terminal residue" evidence="3">
    <location>
        <position position="1"/>
    </location>
</feature>
<accession>A0AAV5SUV2</accession>
<gene>
    <name evidence="3" type="ORF">PENTCL1PPCAC_9306</name>
</gene>
<sequence>LSLLIFTGFAVTVDSLECVVCMENSLDEFGECASQFRFDCASYASNFGKKEKIFCRTTRKREINNTYTIAKECISERDHHRVFPKKDYPLEDECDLLEVGGSEIAYCLCRTERCNQKPIAEQFMSFEEKHPELFGDLDEDIPSTAFETEAAPKRVESRPSPTLPLSKASAVKTPDLTPIMPVNDPRSIINDNALRRAQPSFEISKDVIDDGKGRSMLPSRGLDSSLSIHKIAGGNGKLPAKEIEELSPWSSARSLAEGPAPSSPIAVSSLRCMQCGEGGLADSVTDCLLQASVSCKHEQSFCFSRHIIVGNGQNAVEKMCVTQETLMAEFGRSLDLSKRETQCTTISDDRVRICVCADEDNCNQRNIEEQVALSPSSRNTLAKAASPTLNQAVVPIDLGSELASSHAVAFNGIASSSLDISPDAKPIVPVGAEGTPATTTTTRSAKVRSGLRCSMCSSGDLSDPTADCLGSSLMECMALPGERSYCLTRQTQLSNGLFTMEKTCMTGMEFSDDFPDEKPAPGCGTAFEGLVNYCLCVGDMCNQDSLLAQAAENIPQSAAKNHRAMTTTTSRPLINQMKLHEQEPVQFAMEEDLEQPAIVPVPSHKIAEIPDLNTRLIEPVEEEAPEPSDEDKAKIQKMLREQQWKDDTERLAEKSVNRSTMISTLLLILSMALMR</sequence>
<protein>
    <submittedName>
        <fullName evidence="3">Uncharacterized protein</fullName>
    </submittedName>
</protein>
<organism evidence="3 4">
    <name type="scientific">Pristionchus entomophagus</name>
    <dbReference type="NCBI Taxonomy" id="358040"/>
    <lineage>
        <taxon>Eukaryota</taxon>
        <taxon>Metazoa</taxon>
        <taxon>Ecdysozoa</taxon>
        <taxon>Nematoda</taxon>
        <taxon>Chromadorea</taxon>
        <taxon>Rhabditida</taxon>
        <taxon>Rhabditina</taxon>
        <taxon>Diplogasteromorpha</taxon>
        <taxon>Diplogasteroidea</taxon>
        <taxon>Neodiplogasteridae</taxon>
        <taxon>Pristionchus</taxon>
    </lineage>
</organism>
<evidence type="ECO:0000256" key="1">
    <source>
        <dbReference type="SAM" id="MobiDB-lite"/>
    </source>
</evidence>
<keyword evidence="2" id="KW-0732">Signal</keyword>
<dbReference type="PANTHER" id="PTHR34721">
    <property type="entry name" value="PROTEIN CBG09734"/>
    <property type="match status" value="1"/>
</dbReference>
<dbReference type="Proteomes" id="UP001432027">
    <property type="component" value="Unassembled WGS sequence"/>
</dbReference>
<feature type="signal peptide" evidence="2">
    <location>
        <begin position="1"/>
        <end position="15"/>
    </location>
</feature>
<dbReference type="PANTHER" id="PTHR34721:SF12">
    <property type="entry name" value="PROTEIN QUIVER"/>
    <property type="match status" value="1"/>
</dbReference>
<dbReference type="EMBL" id="BTSX01000002">
    <property type="protein sequence ID" value="GMS87131.1"/>
    <property type="molecule type" value="Genomic_DNA"/>
</dbReference>
<dbReference type="AlphaFoldDB" id="A0AAV5SUV2"/>
<proteinExistence type="predicted"/>
<keyword evidence="4" id="KW-1185">Reference proteome</keyword>
<evidence type="ECO:0000313" key="4">
    <source>
        <dbReference type="Proteomes" id="UP001432027"/>
    </source>
</evidence>